<evidence type="ECO:0000313" key="3">
    <source>
        <dbReference type="EMBL" id="ANU22675.1"/>
    </source>
</evidence>
<feature type="transmembrane region" description="Helical" evidence="1">
    <location>
        <begin position="78"/>
        <end position="95"/>
    </location>
</feature>
<accession>A0A1C7EG49</accession>
<feature type="transmembrane region" description="Helical" evidence="1">
    <location>
        <begin position="100"/>
        <end position="121"/>
    </location>
</feature>
<feature type="transmembrane region" description="Helical" evidence="1">
    <location>
        <begin position="133"/>
        <end position="151"/>
    </location>
</feature>
<dbReference type="KEGG" id="pdg:BCM40_04585"/>
<evidence type="ECO:0000259" key="2">
    <source>
        <dbReference type="PROSITE" id="PS50106"/>
    </source>
</evidence>
<feature type="transmembrane region" description="Helical" evidence="1">
    <location>
        <begin position="185"/>
        <end position="203"/>
    </location>
</feature>
<keyword evidence="1" id="KW-0812">Transmembrane</keyword>
<dbReference type="PROSITE" id="PS50106">
    <property type="entry name" value="PDZ"/>
    <property type="match status" value="1"/>
</dbReference>
<evidence type="ECO:0000313" key="4">
    <source>
        <dbReference type="Proteomes" id="UP000092495"/>
    </source>
</evidence>
<dbReference type="GO" id="GO:0051301">
    <property type="term" value="P:cell division"/>
    <property type="evidence" value="ECO:0007669"/>
    <property type="project" value="UniProtKB-KW"/>
</dbReference>
<reference evidence="3" key="1">
    <citation type="submission" date="2016-10" db="EMBL/GenBank/DDBJ databases">
        <authorList>
            <person name="See-Too W.S."/>
        </authorList>
    </citation>
    <scope>NUCLEOTIDE SEQUENCE</scope>
    <source>
        <strain evidence="3">DSM 22276</strain>
    </source>
</reference>
<keyword evidence="1" id="KW-1133">Transmembrane helix</keyword>
<keyword evidence="4" id="KW-1185">Reference proteome</keyword>
<dbReference type="InterPro" id="IPR001478">
    <property type="entry name" value="PDZ"/>
</dbReference>
<dbReference type="STRING" id="414778.BCM40_04585"/>
<dbReference type="SUPFAM" id="SSF50156">
    <property type="entry name" value="PDZ domain-like"/>
    <property type="match status" value="1"/>
</dbReference>
<feature type="transmembrane region" description="Helical" evidence="1">
    <location>
        <begin position="267"/>
        <end position="288"/>
    </location>
</feature>
<keyword evidence="3" id="KW-0132">Cell division</keyword>
<keyword evidence="1" id="KW-0472">Membrane</keyword>
<feature type="domain" description="PDZ" evidence="2">
    <location>
        <begin position="269"/>
        <end position="359"/>
    </location>
</feature>
<gene>
    <name evidence="3" type="ORF">BCM40_04585</name>
</gene>
<dbReference type="OrthoDB" id="198399at2"/>
<name>A0A1C7EG49_9BACL</name>
<dbReference type="RefSeq" id="WP_065525778.1">
    <property type="nucleotide sequence ID" value="NZ_CP016543.2"/>
</dbReference>
<evidence type="ECO:0000256" key="1">
    <source>
        <dbReference type="SAM" id="Phobius"/>
    </source>
</evidence>
<keyword evidence="3" id="KW-0131">Cell cycle</keyword>
<feature type="transmembrane region" description="Helical" evidence="1">
    <location>
        <begin position="52"/>
        <end position="72"/>
    </location>
</feature>
<dbReference type="InterPro" id="IPR036034">
    <property type="entry name" value="PDZ_sf"/>
</dbReference>
<proteinExistence type="predicted"/>
<dbReference type="Pfam" id="PF17820">
    <property type="entry name" value="PDZ_6"/>
    <property type="match status" value="1"/>
</dbReference>
<feature type="transmembrane region" description="Helical" evidence="1">
    <location>
        <begin position="12"/>
        <end position="31"/>
    </location>
</feature>
<organism evidence="3 4">
    <name type="scientific">Planococcus donghaensis</name>
    <dbReference type="NCBI Taxonomy" id="414778"/>
    <lineage>
        <taxon>Bacteria</taxon>
        <taxon>Bacillati</taxon>
        <taxon>Bacillota</taxon>
        <taxon>Bacilli</taxon>
        <taxon>Bacillales</taxon>
        <taxon>Caryophanaceae</taxon>
        <taxon>Planococcus</taxon>
    </lineage>
</organism>
<dbReference type="EMBL" id="CP016543">
    <property type="protein sequence ID" value="ANU22675.1"/>
    <property type="molecule type" value="Genomic_DNA"/>
</dbReference>
<protein>
    <submittedName>
        <fullName evidence="3">Cell division protein MinJ</fullName>
    </submittedName>
</protein>
<sequence length="383" mass="42104">MDLMLAIGKFFVNPVLYIALLAAVLLGYYRVKKERKIFRIRIVYGLTEFKRLIKDAWLYALGLSILFAGIGLVVPMDWLIALSIVSVLFMATTFYQAGSFIYLATAAVGLSWLFYANNWTLNFGLVTFEGTEIAYQWLIPVALIAGALVFVEGKMIDKAAAQAGSPRLHKSGRGLKAAAYISKRLWLLPILLVVPGSLLDSYAPYWPQLPIGESNFSLILFPVVFGFVGRSQRTLPVYLYPVVGKAVTTLGVSIVVVGLAALLWQPLAAVALVGGVIGRIVIAVHFALKERSGNYAVTPQPQGVMIVDVLPGSPADKMGLLRGEVIRKVNGIAIANESELYEAIQVNAAHCRLEVLDHNLEVRLRQHVIFRHDHHRLGLLVVN</sequence>
<feature type="transmembrane region" description="Helical" evidence="1">
    <location>
        <begin position="209"/>
        <end position="228"/>
    </location>
</feature>
<dbReference type="Gene3D" id="2.30.42.10">
    <property type="match status" value="1"/>
</dbReference>
<feature type="transmembrane region" description="Helical" evidence="1">
    <location>
        <begin position="237"/>
        <end position="261"/>
    </location>
</feature>
<dbReference type="InterPro" id="IPR041489">
    <property type="entry name" value="PDZ_6"/>
</dbReference>
<dbReference type="AlphaFoldDB" id="A0A1C7EG49"/>
<dbReference type="SMART" id="SM00228">
    <property type="entry name" value="PDZ"/>
    <property type="match status" value="1"/>
</dbReference>
<dbReference type="Proteomes" id="UP000092495">
    <property type="component" value="Chromosome"/>
</dbReference>